<sequence>MKTRLIPLLFSLAALPAAAQIGVPDVGGTAASVLDRATGALDRLAPLDEVTAPVRSVADMARDRVDRLRGFLRTHRDSVEPDERGAPARRGVVLMLGGDAAALEKARTLGFGVQGVEAFGNLGLSATELTAPPGMSLPAALATLRKALPDREFTADQLHFPGGAAGAAAAAPQGKVGRGTIRSPVGMIDGGVGQAVAVRAARGFATGAPGASDHGTAVASLLRHAGVQAIVAADVYGRDPAGGGALAIVRALDWMQGQRVPVVSISLTGPDNPLLARAVAACAARGMAIVAAVGNDGPAAPPAYPASYPSVLAVTGVDGRNRALIEAGRPAHLDYAAPGADMKAMDARGRWRAVRGTSFAAPLAAARAAAMKDAGHGGAGLRAALDREARDLGPKGADATYGRGLLCGDCRPR</sequence>
<comment type="similarity">
    <text evidence="1 5">Belongs to the peptidase S8 family.</text>
</comment>
<evidence type="ECO:0000256" key="5">
    <source>
        <dbReference type="PROSITE-ProRule" id="PRU01240"/>
    </source>
</evidence>
<organism evidence="8 9">
    <name type="scientific">Sphingobium jiangsuense</name>
    <dbReference type="NCBI Taxonomy" id="870476"/>
    <lineage>
        <taxon>Bacteria</taxon>
        <taxon>Pseudomonadati</taxon>
        <taxon>Pseudomonadota</taxon>
        <taxon>Alphaproteobacteria</taxon>
        <taxon>Sphingomonadales</taxon>
        <taxon>Sphingomonadaceae</taxon>
        <taxon>Sphingobium</taxon>
    </lineage>
</organism>
<dbReference type="InterPro" id="IPR036852">
    <property type="entry name" value="Peptidase_S8/S53_dom_sf"/>
</dbReference>
<keyword evidence="9" id="KW-1185">Reference proteome</keyword>
<keyword evidence="4 5" id="KW-0720">Serine protease</keyword>
<dbReference type="PROSITE" id="PS51892">
    <property type="entry name" value="SUBTILASE"/>
    <property type="match status" value="1"/>
</dbReference>
<gene>
    <name evidence="8" type="ORF">GGR43_000113</name>
</gene>
<dbReference type="InterPro" id="IPR000209">
    <property type="entry name" value="Peptidase_S8/S53_dom"/>
</dbReference>
<feature type="active site" description="Charge relay system" evidence="5">
    <location>
        <position position="214"/>
    </location>
</feature>
<feature type="domain" description="Peptidase S8/S53" evidence="7">
    <location>
        <begin position="210"/>
        <end position="404"/>
    </location>
</feature>
<dbReference type="Gene3D" id="3.40.50.200">
    <property type="entry name" value="Peptidase S8/S53 domain"/>
    <property type="match status" value="1"/>
</dbReference>
<dbReference type="AlphaFoldDB" id="A0A7W6FNV6"/>
<dbReference type="GO" id="GO:0004252">
    <property type="term" value="F:serine-type endopeptidase activity"/>
    <property type="evidence" value="ECO:0007669"/>
    <property type="project" value="UniProtKB-UniRule"/>
</dbReference>
<proteinExistence type="inferred from homology"/>
<evidence type="ECO:0000313" key="8">
    <source>
        <dbReference type="EMBL" id="MBB3924419.1"/>
    </source>
</evidence>
<name>A0A7W6FNV6_9SPHN</name>
<feature type="active site" description="Charge relay system" evidence="5">
    <location>
        <position position="358"/>
    </location>
</feature>
<feature type="signal peptide" evidence="6">
    <location>
        <begin position="1"/>
        <end position="19"/>
    </location>
</feature>
<dbReference type="PANTHER" id="PTHR43806">
    <property type="entry name" value="PEPTIDASE S8"/>
    <property type="match status" value="1"/>
</dbReference>
<reference evidence="8 9" key="1">
    <citation type="submission" date="2020-08" db="EMBL/GenBank/DDBJ databases">
        <title>Genomic Encyclopedia of Type Strains, Phase IV (KMG-IV): sequencing the most valuable type-strain genomes for metagenomic binning, comparative biology and taxonomic classification.</title>
        <authorList>
            <person name="Goeker M."/>
        </authorList>
    </citation>
    <scope>NUCLEOTIDE SEQUENCE [LARGE SCALE GENOMIC DNA]</scope>
    <source>
        <strain evidence="8 9">DSM 26189</strain>
    </source>
</reference>
<dbReference type="GO" id="GO:0006508">
    <property type="term" value="P:proteolysis"/>
    <property type="evidence" value="ECO:0007669"/>
    <property type="project" value="UniProtKB-KW"/>
</dbReference>
<evidence type="ECO:0000256" key="3">
    <source>
        <dbReference type="ARBA" id="ARBA00022801"/>
    </source>
</evidence>
<dbReference type="InterPro" id="IPR050131">
    <property type="entry name" value="Peptidase_S8_subtilisin-like"/>
</dbReference>
<dbReference type="Pfam" id="PF00082">
    <property type="entry name" value="Peptidase_S8"/>
    <property type="match status" value="1"/>
</dbReference>
<dbReference type="SUPFAM" id="SSF52743">
    <property type="entry name" value="Subtilisin-like"/>
    <property type="match status" value="1"/>
</dbReference>
<evidence type="ECO:0000256" key="1">
    <source>
        <dbReference type="ARBA" id="ARBA00011073"/>
    </source>
</evidence>
<dbReference type="PANTHER" id="PTHR43806:SF11">
    <property type="entry name" value="CEREVISIN-RELATED"/>
    <property type="match status" value="1"/>
</dbReference>
<evidence type="ECO:0000259" key="7">
    <source>
        <dbReference type="Pfam" id="PF00082"/>
    </source>
</evidence>
<dbReference type="InterPro" id="IPR023828">
    <property type="entry name" value="Peptidase_S8_Ser-AS"/>
</dbReference>
<dbReference type="RefSeq" id="WP_188070000.1">
    <property type="nucleotide sequence ID" value="NZ_JACIDT010000001.1"/>
</dbReference>
<comment type="caution">
    <text evidence="8">The sequence shown here is derived from an EMBL/GenBank/DDBJ whole genome shotgun (WGS) entry which is preliminary data.</text>
</comment>
<dbReference type="PROSITE" id="PS00138">
    <property type="entry name" value="SUBTILASE_SER"/>
    <property type="match status" value="1"/>
</dbReference>
<dbReference type="Proteomes" id="UP000571950">
    <property type="component" value="Unassembled WGS sequence"/>
</dbReference>
<keyword evidence="2 5" id="KW-0645">Protease</keyword>
<feature type="chain" id="PRO_5031106042" description="Peptidase S8/S53 domain-containing protein" evidence="6">
    <location>
        <begin position="20"/>
        <end position="413"/>
    </location>
</feature>
<evidence type="ECO:0000256" key="4">
    <source>
        <dbReference type="ARBA" id="ARBA00022825"/>
    </source>
</evidence>
<protein>
    <recommendedName>
        <fullName evidence="7">Peptidase S8/S53 domain-containing protein</fullName>
    </recommendedName>
</protein>
<feature type="active site" description="Charge relay system" evidence="5">
    <location>
        <position position="189"/>
    </location>
</feature>
<keyword evidence="3 5" id="KW-0378">Hydrolase</keyword>
<dbReference type="EMBL" id="JACIDT010000001">
    <property type="protein sequence ID" value="MBB3924419.1"/>
    <property type="molecule type" value="Genomic_DNA"/>
</dbReference>
<evidence type="ECO:0000256" key="6">
    <source>
        <dbReference type="SAM" id="SignalP"/>
    </source>
</evidence>
<accession>A0A7W6FNV6</accession>
<keyword evidence="6" id="KW-0732">Signal</keyword>
<evidence type="ECO:0000256" key="2">
    <source>
        <dbReference type="ARBA" id="ARBA00022670"/>
    </source>
</evidence>
<evidence type="ECO:0000313" key="9">
    <source>
        <dbReference type="Proteomes" id="UP000571950"/>
    </source>
</evidence>
<dbReference type="CDD" id="cd05561">
    <property type="entry name" value="Peptidases_S8_4"/>
    <property type="match status" value="1"/>
</dbReference>